<reference evidence="5" key="1">
    <citation type="journal article" date="2019" name="Int. J. Syst. Evol. Microbiol.">
        <title>The Global Catalogue of Microorganisms (GCM) 10K type strain sequencing project: providing services to taxonomists for standard genome sequencing and annotation.</title>
        <authorList>
            <consortium name="The Broad Institute Genomics Platform"/>
            <consortium name="The Broad Institute Genome Sequencing Center for Infectious Disease"/>
            <person name="Wu L."/>
            <person name="Ma J."/>
        </authorList>
    </citation>
    <scope>NUCLEOTIDE SEQUENCE [LARGE SCALE GENOMIC DNA]</scope>
    <source>
        <strain evidence="5">ICMP 257</strain>
    </source>
</reference>
<keyword evidence="5" id="KW-1185">Reference proteome</keyword>
<dbReference type="EMBL" id="JBHSJE010000021">
    <property type="protein sequence ID" value="MFC4983636.1"/>
    <property type="molecule type" value="Genomic_DNA"/>
</dbReference>
<dbReference type="InterPro" id="IPR028994">
    <property type="entry name" value="Integrin_alpha_N"/>
</dbReference>
<dbReference type="InterPro" id="IPR013517">
    <property type="entry name" value="FG-GAP"/>
</dbReference>
<proteinExistence type="predicted"/>
<comment type="caution">
    <text evidence="4">The sequence shown here is derived from an EMBL/GenBank/DDBJ whole genome shotgun (WGS) entry which is preliminary data.</text>
</comment>
<accession>A0ABV9VIK0</accession>
<evidence type="ECO:0000256" key="2">
    <source>
        <dbReference type="SAM" id="MobiDB-lite"/>
    </source>
</evidence>
<organism evidence="4 5">
    <name type="scientific">Streptomyces atroolivaceus</name>
    <dbReference type="NCBI Taxonomy" id="66869"/>
    <lineage>
        <taxon>Bacteria</taxon>
        <taxon>Bacillati</taxon>
        <taxon>Actinomycetota</taxon>
        <taxon>Actinomycetes</taxon>
        <taxon>Kitasatosporales</taxon>
        <taxon>Streptomycetaceae</taxon>
        <taxon>Streptomyces</taxon>
    </lineage>
</organism>
<keyword evidence="1" id="KW-0732">Signal</keyword>
<dbReference type="Gene3D" id="2.60.40.10">
    <property type="entry name" value="Immunoglobulins"/>
    <property type="match status" value="1"/>
</dbReference>
<dbReference type="Proteomes" id="UP001595908">
    <property type="component" value="Unassembled WGS sequence"/>
</dbReference>
<dbReference type="PANTHER" id="PTHR46580">
    <property type="entry name" value="SENSOR KINASE-RELATED"/>
    <property type="match status" value="1"/>
</dbReference>
<dbReference type="PROSITE" id="PS50927">
    <property type="entry name" value="BULB_LECTIN"/>
    <property type="match status" value="1"/>
</dbReference>
<feature type="domain" description="Bulb-type lectin" evidence="3">
    <location>
        <begin position="981"/>
        <end position="1088"/>
    </location>
</feature>
<sequence>MTTFGAVGVVVPVGSASAAPHLSAVADTPLDDGSVSEEDKALQAAKSTGKPAELESARTETSDTWALPDGSFSVKRYGSAVRLLRDGAWVATDPSLMFAADGSVVPKASTVSVTFSGGGSGPLLSGVKDGRTLTLSWPTALPKPVLAGNVATYSEVLPGVDLQLKAEVEGFSQLFVVKTPAAAANPALSKLTYQMKTVGLTVSKDAETGSLAAVDPAGQTVFTSPTPLMWDSTTASSAPSARSSLSSQESPLPSELFEPPPGSTDAQMETTVGSDTIEIKPDQALLQASDTTYPVFIDPSWAWGKKENWTRIYKEYPNSSFWNANEVARVGYEAQTCCQNRVSRSFFQIDTDNIKGALVKSSTFRIKNVWSWSCQAREVELWHTTPISKKTTWANRPDEIGAAPLKTVNDSKGWSNDCGAGNLEFDITSKVREAAAGKWSSLTLGLYAADEEDTFGWKKFDPKTAVLETTYNNPPKTPYGLGTNPKSSCSSGGLIGNTRVSVHATVDDPDAGNLTAQFQVFSTGSTTAVVDQSLSALKKRVVTLPVADGKLPTGSYTWRVRAKDADGATSAWSATCKFSVDRTRPGLPPTITSKDGIFPPGDSGWPAVTGKARQTGWFTLGANGVTDVDHYVWWTDSEPQISEADPGVPVPVLPPGYGPHFVYAYSVDKAGNRSDTASYVFYATRSAQRDAPGDLNGDGNKDLWSIDSNGTLLTYSGQQNGTFASAANGGQAFADAQVTYRTDWGQDGYTDLVALEYDTVAKRKNLWTYTNNGLGIATTDYEEGKQALTVKCPVIDEDYGCVGEPGWTGNDHWSDADQIVTPGDINADGKPDLLVKQGKLLWAYYGSYTKRLSTPVLVGASDWDKYTVIAPGDLNGDGVADLWLRDNASGDMYRALGRKGETGILDPTTWGNAASRVKIGVGYPASLYPIIDSVGDVTGDGLADLWGRKTDNTMIGWPGKTPGADNMSFASYFSIDGAVGGTRIPAGTTLASGQSYTSRSATLTMRSDGDLAITSKSGSVLWSTKTAGNVGAKAVMQASGNLVVVGADGSTVLWDSKTTGAEGYAVLQDRGSLVIHNVRGQSLWSSGTAQRHDYNGDGRSDMADWYDHADESDTIHTFLTNSDGTFKNPLTGWNVPTGWTASRMKRTTGDFNGDGIGDVAAVYGYADGQVALWTWLGSTSGKFSAPSKSWQVAAGMWSFARMTVSSGDFNGDGRDDVAAWYDYADGRDTLWTFTANVRGGFNAPFESMTRPTGGWEASRDKPVAGDFNGDGRDDIAVFHGYTDGSNKIWTFLATPTGGFSNPVGSWGSATWGSWDRTSVHAGDFDGDGRDDIAAWYDYADGHDSIYVFPSSATGAFSSVAEAWTTPPDNMWRDHMSIVIGDYNGDGLDDLGALYGYDDGSIKAWTWSATAGRKFAKPVSSWGVTSGYSYPRSYVIERYGS</sequence>
<evidence type="ECO:0000313" key="5">
    <source>
        <dbReference type="Proteomes" id="UP001595908"/>
    </source>
</evidence>
<dbReference type="InterPro" id="IPR001480">
    <property type="entry name" value="Bulb-type_lectin_dom"/>
</dbReference>
<dbReference type="InterPro" id="IPR013783">
    <property type="entry name" value="Ig-like_fold"/>
</dbReference>
<feature type="compositionally biased region" description="Low complexity" evidence="2">
    <location>
        <begin position="235"/>
        <end position="257"/>
    </location>
</feature>
<evidence type="ECO:0000256" key="1">
    <source>
        <dbReference type="ARBA" id="ARBA00022729"/>
    </source>
</evidence>
<dbReference type="Gene3D" id="2.130.10.130">
    <property type="entry name" value="Integrin alpha, N-terminal"/>
    <property type="match status" value="1"/>
</dbReference>
<dbReference type="RefSeq" id="WP_157841778.1">
    <property type="nucleotide sequence ID" value="NZ_JBHSJE010000021.1"/>
</dbReference>
<dbReference type="InterPro" id="IPR036426">
    <property type="entry name" value="Bulb-type_lectin_dom_sf"/>
</dbReference>
<feature type="compositionally biased region" description="Polar residues" evidence="2">
    <location>
        <begin position="225"/>
        <end position="234"/>
    </location>
</feature>
<evidence type="ECO:0000313" key="4">
    <source>
        <dbReference type="EMBL" id="MFC4983636.1"/>
    </source>
</evidence>
<dbReference type="SMART" id="SM00108">
    <property type="entry name" value="B_lectin"/>
    <property type="match status" value="1"/>
</dbReference>
<evidence type="ECO:0000259" key="3">
    <source>
        <dbReference type="PROSITE" id="PS50927"/>
    </source>
</evidence>
<dbReference type="SUPFAM" id="SSF69318">
    <property type="entry name" value="Integrin alpha N-terminal domain"/>
    <property type="match status" value="2"/>
</dbReference>
<gene>
    <name evidence="4" type="ORF">ACFPL4_35880</name>
</gene>
<name>A0ABV9VIK0_STRAZ</name>
<dbReference type="Pfam" id="PF13517">
    <property type="entry name" value="FG-GAP_3"/>
    <property type="match status" value="3"/>
</dbReference>
<dbReference type="GeneID" id="36317814"/>
<dbReference type="Gene3D" id="2.90.10.10">
    <property type="entry name" value="Bulb-type lectin domain"/>
    <property type="match status" value="2"/>
</dbReference>
<protein>
    <submittedName>
        <fullName evidence="4">FG-GAP-like repeat-containing protein</fullName>
    </submittedName>
</protein>
<dbReference type="SUPFAM" id="SSF51110">
    <property type="entry name" value="alpha-D-mannose-specific plant lectins"/>
    <property type="match status" value="1"/>
</dbReference>
<dbReference type="Gene3D" id="2.40.128.340">
    <property type="match status" value="4"/>
</dbReference>
<feature type="region of interest" description="Disordered" evidence="2">
    <location>
        <begin position="27"/>
        <end position="62"/>
    </location>
</feature>
<feature type="compositionally biased region" description="Basic and acidic residues" evidence="2">
    <location>
        <begin position="52"/>
        <end position="61"/>
    </location>
</feature>
<feature type="region of interest" description="Disordered" evidence="2">
    <location>
        <begin position="225"/>
        <end position="269"/>
    </location>
</feature>